<name>A0A9W4GC14_BLUGR</name>
<reference evidence="2" key="1">
    <citation type="submission" date="2020-10" db="EMBL/GenBank/DDBJ databases">
        <authorList>
            <person name="Muller C M."/>
        </authorList>
    </citation>
    <scope>NUCLEOTIDE SEQUENCE</scope>
    <source>
        <strain evidence="2">THUN-12</strain>
    </source>
</reference>
<organism evidence="2 3">
    <name type="scientific">Blumeria graminis f. sp. triticale</name>
    <dbReference type="NCBI Taxonomy" id="1689686"/>
    <lineage>
        <taxon>Eukaryota</taxon>
        <taxon>Fungi</taxon>
        <taxon>Dikarya</taxon>
        <taxon>Ascomycota</taxon>
        <taxon>Pezizomycotina</taxon>
        <taxon>Leotiomycetes</taxon>
        <taxon>Erysiphales</taxon>
        <taxon>Erysiphaceae</taxon>
        <taxon>Blumeria</taxon>
    </lineage>
</organism>
<dbReference type="EMBL" id="CAJHIT010000001">
    <property type="protein sequence ID" value="CAD6498833.1"/>
    <property type="molecule type" value="Genomic_DNA"/>
</dbReference>
<keyword evidence="1" id="KW-0732">Signal</keyword>
<dbReference type="Proteomes" id="UP000683417">
    <property type="component" value="Unassembled WGS sequence"/>
</dbReference>
<feature type="signal peptide" evidence="1">
    <location>
        <begin position="1"/>
        <end position="18"/>
    </location>
</feature>
<protein>
    <submittedName>
        <fullName evidence="2">BgTH12-04491</fullName>
    </submittedName>
</protein>
<gene>
    <name evidence="2" type="ORF">BGTH12_LOCUS191</name>
</gene>
<comment type="caution">
    <text evidence="2">The sequence shown here is derived from an EMBL/GenBank/DDBJ whole genome shotgun (WGS) entry which is preliminary data.</text>
</comment>
<sequence>MKLSIYLATFALSTLATAHYLKTTEQSTIDDEGVKVNDFPWFGNNKLVTCPTTKRMTFLNVDNINITPLVPVLNEWVNIEANVHMDVQMYGIHMRVLDSRTRRDLIEPIDVTKSLWTIGVPTPMYSKSFTYRFKFKPIIPGFAGNEVDLLFYMPNYFDLICVRTPLKIR</sequence>
<evidence type="ECO:0000313" key="3">
    <source>
        <dbReference type="Proteomes" id="UP000683417"/>
    </source>
</evidence>
<feature type="chain" id="PRO_5040853276" evidence="1">
    <location>
        <begin position="19"/>
        <end position="169"/>
    </location>
</feature>
<evidence type="ECO:0000256" key="1">
    <source>
        <dbReference type="SAM" id="SignalP"/>
    </source>
</evidence>
<dbReference type="AlphaFoldDB" id="A0A9W4GC14"/>
<proteinExistence type="predicted"/>
<accession>A0A9W4GC14</accession>
<evidence type="ECO:0000313" key="2">
    <source>
        <dbReference type="EMBL" id="CAD6498833.1"/>
    </source>
</evidence>